<reference evidence="1" key="1">
    <citation type="journal article" date="2015" name="Nature">
        <title>Complex archaea that bridge the gap between prokaryotes and eukaryotes.</title>
        <authorList>
            <person name="Spang A."/>
            <person name="Saw J.H."/>
            <person name="Jorgensen S.L."/>
            <person name="Zaremba-Niedzwiedzka K."/>
            <person name="Martijn J."/>
            <person name="Lind A.E."/>
            <person name="van Eijk R."/>
            <person name="Schleper C."/>
            <person name="Guy L."/>
            <person name="Ettema T.J."/>
        </authorList>
    </citation>
    <scope>NUCLEOTIDE SEQUENCE</scope>
</reference>
<accession>A0A0F9GLJ9</accession>
<protein>
    <submittedName>
        <fullName evidence="1">Uncharacterized protein</fullName>
    </submittedName>
</protein>
<name>A0A0F9GLJ9_9ZZZZ</name>
<dbReference type="AlphaFoldDB" id="A0A0F9GLJ9"/>
<sequence length="62" mass="7641">MKLTDYEYRRLLGLIGEERIWWQQQLRLKPDDRDVQRRVDVETTHLQIIEDKLITNQEDTTQ</sequence>
<comment type="caution">
    <text evidence="1">The sequence shown here is derived from an EMBL/GenBank/DDBJ whole genome shotgun (WGS) entry which is preliminary data.</text>
</comment>
<proteinExistence type="predicted"/>
<evidence type="ECO:0000313" key="1">
    <source>
        <dbReference type="EMBL" id="KKL70270.1"/>
    </source>
</evidence>
<dbReference type="EMBL" id="LAZR01025949">
    <property type="protein sequence ID" value="KKL70270.1"/>
    <property type="molecule type" value="Genomic_DNA"/>
</dbReference>
<gene>
    <name evidence="1" type="ORF">LCGC14_2106610</name>
</gene>
<organism evidence="1">
    <name type="scientific">marine sediment metagenome</name>
    <dbReference type="NCBI Taxonomy" id="412755"/>
    <lineage>
        <taxon>unclassified sequences</taxon>
        <taxon>metagenomes</taxon>
        <taxon>ecological metagenomes</taxon>
    </lineage>
</organism>